<accession>A0ABT5YL05</accession>
<evidence type="ECO:0008006" key="3">
    <source>
        <dbReference type="Google" id="ProtNLM"/>
    </source>
</evidence>
<keyword evidence="2" id="KW-1185">Reference proteome</keyword>
<comment type="caution">
    <text evidence="1">The sequence shown here is derived from an EMBL/GenBank/DDBJ whole genome shotgun (WGS) entry which is preliminary data.</text>
</comment>
<evidence type="ECO:0000313" key="1">
    <source>
        <dbReference type="EMBL" id="MDF2094944.1"/>
    </source>
</evidence>
<gene>
    <name evidence="1" type="ORF">P2G67_03025</name>
</gene>
<name>A0ABT5YL05_9PROT</name>
<organism evidence="1 2">
    <name type="scientific">Aquibaculum arenosum</name>
    <dbReference type="NCBI Taxonomy" id="3032591"/>
    <lineage>
        <taxon>Bacteria</taxon>
        <taxon>Pseudomonadati</taxon>
        <taxon>Pseudomonadota</taxon>
        <taxon>Alphaproteobacteria</taxon>
        <taxon>Rhodospirillales</taxon>
        <taxon>Rhodovibrionaceae</taxon>
        <taxon>Aquibaculum</taxon>
    </lineage>
</organism>
<proteinExistence type="predicted"/>
<protein>
    <recommendedName>
        <fullName evidence="3">Carbon-nitrogen hydrolase family protein</fullName>
    </recommendedName>
</protein>
<evidence type="ECO:0000313" key="2">
    <source>
        <dbReference type="Proteomes" id="UP001215503"/>
    </source>
</evidence>
<dbReference type="EMBL" id="JARHUD010000002">
    <property type="protein sequence ID" value="MDF2094944.1"/>
    <property type="molecule type" value="Genomic_DNA"/>
</dbReference>
<dbReference type="RefSeq" id="WP_275819903.1">
    <property type="nucleotide sequence ID" value="NZ_JARHUD010000002.1"/>
</dbReference>
<dbReference type="Proteomes" id="UP001215503">
    <property type="component" value="Unassembled WGS sequence"/>
</dbReference>
<reference evidence="1 2" key="1">
    <citation type="submission" date="2023-03" db="EMBL/GenBank/DDBJ databases">
        <title>Fodinicurvata sp. CAU 1616 isolated from sea sendiment.</title>
        <authorList>
            <person name="Kim W."/>
        </authorList>
    </citation>
    <scope>NUCLEOTIDE SEQUENCE [LARGE SCALE GENOMIC DNA]</scope>
    <source>
        <strain evidence="1 2">CAU 1616</strain>
    </source>
</reference>
<sequence>MSRKSTFGVDGEALIASVCVAGEPATQARTNTARARLLERIVAAITAQQGETGRHADAVLLPGGYFYLPERIEAADFATRRAALEAAPFAADCREAAEKLPEGTYLVVGIDGARRQSTLLDQWCVAWTLEGVAGLGRKIFPTDAEAEQLVVYESDFAARERGITLVSGQRALLCACYDMFGVSEPYQANRARMAKIKHIGGPAEHSSAGTPRFDARCDAALLRWQDLIEDGGFTVGLAAIHSFPRSGAGSGRGMWQRHGVATCSAALHGGLAVGASHFERLPASERTTLAARKVPRRHLGEAQRRKALEKAPLWTASLPGKALIRWFA</sequence>